<dbReference type="AlphaFoldDB" id="A0A2H1WL22"/>
<protein>
    <submittedName>
        <fullName evidence="1">SFRICE_038187</fullName>
    </submittedName>
</protein>
<reference evidence="1" key="1">
    <citation type="submission" date="2016-07" db="EMBL/GenBank/DDBJ databases">
        <authorList>
            <person name="Bretaudeau A."/>
        </authorList>
    </citation>
    <scope>NUCLEOTIDE SEQUENCE</scope>
    <source>
        <strain evidence="1">Rice</strain>
        <tissue evidence="1">Whole body</tissue>
    </source>
</reference>
<gene>
    <name evidence="1" type="ORF">SFRICE_038187</name>
</gene>
<sequence length="16" mass="1962">MMIFNWLHTLDEPAPF</sequence>
<organism evidence="1">
    <name type="scientific">Spodoptera frugiperda</name>
    <name type="common">Fall armyworm</name>
    <dbReference type="NCBI Taxonomy" id="7108"/>
    <lineage>
        <taxon>Eukaryota</taxon>
        <taxon>Metazoa</taxon>
        <taxon>Ecdysozoa</taxon>
        <taxon>Arthropoda</taxon>
        <taxon>Hexapoda</taxon>
        <taxon>Insecta</taxon>
        <taxon>Pterygota</taxon>
        <taxon>Neoptera</taxon>
        <taxon>Endopterygota</taxon>
        <taxon>Lepidoptera</taxon>
        <taxon>Glossata</taxon>
        <taxon>Ditrysia</taxon>
        <taxon>Noctuoidea</taxon>
        <taxon>Noctuidae</taxon>
        <taxon>Amphipyrinae</taxon>
        <taxon>Spodoptera</taxon>
    </lineage>
</organism>
<proteinExistence type="predicted"/>
<dbReference type="EMBL" id="ODYU01009392">
    <property type="protein sequence ID" value="SOQ53785.1"/>
    <property type="molecule type" value="Genomic_DNA"/>
</dbReference>
<evidence type="ECO:0000313" key="1">
    <source>
        <dbReference type="EMBL" id="SOQ53785.1"/>
    </source>
</evidence>
<accession>A0A2H1WL22</accession>
<name>A0A2H1WL22_SPOFR</name>